<evidence type="ECO:0000313" key="2">
    <source>
        <dbReference type="EMBL" id="GIX64502.1"/>
    </source>
</evidence>
<protein>
    <submittedName>
        <fullName evidence="2">Nitronate monooxygenase</fullName>
    </submittedName>
</protein>
<proteinExistence type="predicted"/>
<comment type="caution">
    <text evidence="2">The sequence shown here is derived from an EMBL/GenBank/DDBJ whole genome shotgun (WGS) entry which is preliminary data.</text>
</comment>
<dbReference type="GeneID" id="94195983"/>
<gene>
    <name evidence="2" type="ORF">BcabD6B2_39370</name>
</gene>
<reference evidence="2 3" key="1">
    <citation type="submission" date="2021-06" db="EMBL/GenBank/DDBJ databases">
        <title>Genome sequence of Babesia caballi.</title>
        <authorList>
            <person name="Yamagishi J."/>
            <person name="Kidaka T."/>
            <person name="Ochi A."/>
        </authorList>
    </citation>
    <scope>NUCLEOTIDE SEQUENCE [LARGE SCALE GENOMIC DNA]</scope>
    <source>
        <strain evidence="2">USDA-D6B2</strain>
    </source>
</reference>
<sequence length="296" mass="30832">MLPGSARAGVWAAWALDPRCPALVGAEALADGDVARRERRVLAAPVQVVGHAGEGDHRAVVDAVALVHGVQLGAALLGHGRGHLLQAQVAAHAAHHQELAGAREGHGALGDLHEHGEHVLLHAVAEVAREALVVVVGAGATGQQLLLALNQVLAASQQPAERAVHALDDEGERHELRVLGAGGELDGETGRGLVGETEQPRQAVKHVAGRDVESLAQHGVDLPLDVVREHLGVAARDVQDDGVLVAAQEAAHLDMADAVVDRDDGGARHEVHGLGRERADMQRRAHAGPPRVADER</sequence>
<keyword evidence="2" id="KW-0503">Monooxygenase</keyword>
<dbReference type="AlphaFoldDB" id="A0AAV4LXF7"/>
<evidence type="ECO:0000313" key="3">
    <source>
        <dbReference type="Proteomes" id="UP001497744"/>
    </source>
</evidence>
<feature type="compositionally biased region" description="Basic and acidic residues" evidence="1">
    <location>
        <begin position="264"/>
        <end position="283"/>
    </location>
</feature>
<evidence type="ECO:0000256" key="1">
    <source>
        <dbReference type="SAM" id="MobiDB-lite"/>
    </source>
</evidence>
<accession>A0AAV4LXF7</accession>
<dbReference type="RefSeq" id="XP_067716571.1">
    <property type="nucleotide sequence ID" value="XM_067860470.1"/>
</dbReference>
<keyword evidence="2" id="KW-0560">Oxidoreductase</keyword>
<organism evidence="2 3">
    <name type="scientific">Babesia caballi</name>
    <dbReference type="NCBI Taxonomy" id="5871"/>
    <lineage>
        <taxon>Eukaryota</taxon>
        <taxon>Sar</taxon>
        <taxon>Alveolata</taxon>
        <taxon>Apicomplexa</taxon>
        <taxon>Aconoidasida</taxon>
        <taxon>Piroplasmida</taxon>
        <taxon>Babesiidae</taxon>
        <taxon>Babesia</taxon>
    </lineage>
</organism>
<keyword evidence="3" id="KW-1185">Reference proteome</keyword>
<name>A0AAV4LXF7_BABCB</name>
<dbReference type="Proteomes" id="UP001497744">
    <property type="component" value="Unassembled WGS sequence"/>
</dbReference>
<feature type="region of interest" description="Disordered" evidence="1">
    <location>
        <begin position="264"/>
        <end position="296"/>
    </location>
</feature>
<dbReference type="EMBL" id="BPLF01000003">
    <property type="protein sequence ID" value="GIX64502.1"/>
    <property type="molecule type" value="Genomic_DNA"/>
</dbReference>
<dbReference type="GO" id="GO:0004497">
    <property type="term" value="F:monooxygenase activity"/>
    <property type="evidence" value="ECO:0007669"/>
    <property type="project" value="UniProtKB-KW"/>
</dbReference>